<organism evidence="2 3">
    <name type="scientific">Breznakia pachnodae</name>
    <dbReference type="NCBI Taxonomy" id="265178"/>
    <lineage>
        <taxon>Bacteria</taxon>
        <taxon>Bacillati</taxon>
        <taxon>Bacillota</taxon>
        <taxon>Erysipelotrichia</taxon>
        <taxon>Erysipelotrichales</taxon>
        <taxon>Erysipelotrichaceae</taxon>
        <taxon>Breznakia</taxon>
    </lineage>
</organism>
<keyword evidence="1" id="KW-0812">Transmembrane</keyword>
<reference evidence="2 3" key="1">
    <citation type="submission" date="2023-07" db="EMBL/GenBank/DDBJ databases">
        <title>Genomic Encyclopedia of Type Strains, Phase IV (KMG-IV): sequencing the most valuable type-strain genomes for metagenomic binning, comparative biology and taxonomic classification.</title>
        <authorList>
            <person name="Goeker M."/>
        </authorList>
    </citation>
    <scope>NUCLEOTIDE SEQUENCE [LARGE SCALE GENOMIC DNA]</scope>
    <source>
        <strain evidence="2 3">DSM 16784</strain>
    </source>
</reference>
<dbReference type="Proteomes" id="UP001230220">
    <property type="component" value="Unassembled WGS sequence"/>
</dbReference>
<feature type="transmembrane region" description="Helical" evidence="1">
    <location>
        <begin position="41"/>
        <end position="66"/>
    </location>
</feature>
<protein>
    <submittedName>
        <fullName evidence="2">Uncharacterized protein</fullName>
    </submittedName>
</protein>
<evidence type="ECO:0000313" key="3">
    <source>
        <dbReference type="Proteomes" id="UP001230220"/>
    </source>
</evidence>
<evidence type="ECO:0000313" key="2">
    <source>
        <dbReference type="EMBL" id="MDQ0362494.1"/>
    </source>
</evidence>
<evidence type="ECO:0000256" key="1">
    <source>
        <dbReference type="SAM" id="Phobius"/>
    </source>
</evidence>
<keyword evidence="3" id="KW-1185">Reference proteome</keyword>
<accession>A0ABU0E711</accession>
<name>A0ABU0E711_9FIRM</name>
<proteinExistence type="predicted"/>
<feature type="transmembrane region" description="Helical" evidence="1">
    <location>
        <begin position="15"/>
        <end position="35"/>
    </location>
</feature>
<keyword evidence="1" id="KW-1133">Transmembrane helix</keyword>
<gene>
    <name evidence="2" type="ORF">J2S15_003248</name>
</gene>
<dbReference type="EMBL" id="JAUSUR010000007">
    <property type="protein sequence ID" value="MDQ0362494.1"/>
    <property type="molecule type" value="Genomic_DNA"/>
</dbReference>
<keyword evidence="1" id="KW-0472">Membrane</keyword>
<comment type="caution">
    <text evidence="2">The sequence shown here is derived from an EMBL/GenBank/DDBJ whole genome shotgun (WGS) entry which is preliminary data.</text>
</comment>
<sequence>MIRMITINDILTPEMKIICCGSIPGVLALCMVTYTEEEDTWKSIVFIIVMSIIVFPTFIYTLEYLLKKLLL</sequence>